<dbReference type="InterPro" id="IPR052337">
    <property type="entry name" value="SAT4-like"/>
</dbReference>
<feature type="transmembrane region" description="Helical" evidence="7">
    <location>
        <begin position="197"/>
        <end position="215"/>
    </location>
</feature>
<evidence type="ECO:0000256" key="5">
    <source>
        <dbReference type="ARBA" id="ARBA00038359"/>
    </source>
</evidence>
<evidence type="ECO:0000259" key="8">
    <source>
        <dbReference type="Pfam" id="PF20684"/>
    </source>
</evidence>
<evidence type="ECO:0000256" key="4">
    <source>
        <dbReference type="ARBA" id="ARBA00023136"/>
    </source>
</evidence>
<feature type="compositionally biased region" description="Polar residues" evidence="6">
    <location>
        <begin position="304"/>
        <end position="317"/>
    </location>
</feature>
<feature type="region of interest" description="Disordered" evidence="6">
    <location>
        <begin position="297"/>
        <end position="327"/>
    </location>
</feature>
<gene>
    <name evidence="9" type="ORF">BHQ10_006856</name>
</gene>
<keyword evidence="3 7" id="KW-1133">Transmembrane helix</keyword>
<evidence type="ECO:0000313" key="10">
    <source>
        <dbReference type="Proteomes" id="UP000249363"/>
    </source>
</evidence>
<protein>
    <recommendedName>
        <fullName evidence="8">Rhodopsin domain-containing protein</fullName>
    </recommendedName>
</protein>
<dbReference type="InterPro" id="IPR049326">
    <property type="entry name" value="Rhodopsin_dom_fungi"/>
</dbReference>
<dbReference type="EMBL" id="MIKG01000013">
    <property type="protein sequence ID" value="RAO70844.1"/>
    <property type="molecule type" value="Genomic_DNA"/>
</dbReference>
<dbReference type="Pfam" id="PF20684">
    <property type="entry name" value="Fung_rhodopsin"/>
    <property type="match status" value="1"/>
</dbReference>
<sequence>MATTTTSTFVPYITPPPGTVSNPTHPASLSYETHITIGISIGFVTLFLLARLWARAIIKKTWILEDWLVLTAWLGTVVYDAVVGLVMANHGGEHVWDITHAQAKDALYWFNIASVVYGFVILLTKLSVLFLYRRVFSPVRWSPFDCIIVALIAIMACFYISTCIVKIMQCTPRSKIWDSSVHGTCINESELLNTSGFFNTITDYIILILPIHSVLRLQLSRTKKMLVVLVFTFGLCAPVFSTIGLVVRFRISGSPDITWNEPEILLWGAAEITSGFLIVCFPEMSFLINRKSRKRNYPRRPTTMDVSGSSGTGMNSRNRSRKMGSNRDDLTYYELDDDIVYGVRVSPSGSNSRLHEPAHGTVQVHHEITIESNKKEEVVTVNGQR</sequence>
<evidence type="ECO:0000313" key="9">
    <source>
        <dbReference type="EMBL" id="RAO70844.1"/>
    </source>
</evidence>
<dbReference type="OrthoDB" id="5342292at2759"/>
<dbReference type="PANTHER" id="PTHR33048">
    <property type="entry name" value="PTH11-LIKE INTEGRAL MEMBRANE PROTEIN (AFU_ORTHOLOGUE AFUA_5G11245)"/>
    <property type="match status" value="1"/>
</dbReference>
<dbReference type="GeneID" id="63796072"/>
<keyword evidence="4 7" id="KW-0472">Membrane</keyword>
<dbReference type="GO" id="GO:0016020">
    <property type="term" value="C:membrane"/>
    <property type="evidence" value="ECO:0007669"/>
    <property type="project" value="UniProtKB-SubCell"/>
</dbReference>
<organism evidence="9 10">
    <name type="scientific">Talaromyces amestolkiae</name>
    <dbReference type="NCBI Taxonomy" id="1196081"/>
    <lineage>
        <taxon>Eukaryota</taxon>
        <taxon>Fungi</taxon>
        <taxon>Dikarya</taxon>
        <taxon>Ascomycota</taxon>
        <taxon>Pezizomycotina</taxon>
        <taxon>Eurotiomycetes</taxon>
        <taxon>Eurotiomycetidae</taxon>
        <taxon>Eurotiales</taxon>
        <taxon>Trichocomaceae</taxon>
        <taxon>Talaromyces</taxon>
        <taxon>Talaromyces sect. Talaromyces</taxon>
    </lineage>
</organism>
<dbReference type="Proteomes" id="UP000249363">
    <property type="component" value="Unassembled WGS sequence"/>
</dbReference>
<dbReference type="RefSeq" id="XP_040735360.1">
    <property type="nucleotide sequence ID" value="XM_040879488.1"/>
</dbReference>
<feature type="transmembrane region" description="Helical" evidence="7">
    <location>
        <begin position="108"/>
        <end position="132"/>
    </location>
</feature>
<feature type="transmembrane region" description="Helical" evidence="7">
    <location>
        <begin position="144"/>
        <end position="168"/>
    </location>
</feature>
<dbReference type="PANTHER" id="PTHR33048:SF47">
    <property type="entry name" value="INTEGRAL MEMBRANE PROTEIN-RELATED"/>
    <property type="match status" value="1"/>
</dbReference>
<feature type="transmembrane region" description="Helical" evidence="7">
    <location>
        <begin position="227"/>
        <end position="249"/>
    </location>
</feature>
<feature type="domain" description="Rhodopsin" evidence="8">
    <location>
        <begin position="50"/>
        <end position="289"/>
    </location>
</feature>
<comment type="subcellular location">
    <subcellularLocation>
        <location evidence="1">Membrane</location>
        <topology evidence="1">Multi-pass membrane protein</topology>
    </subcellularLocation>
</comment>
<proteinExistence type="inferred from homology"/>
<evidence type="ECO:0000256" key="1">
    <source>
        <dbReference type="ARBA" id="ARBA00004141"/>
    </source>
</evidence>
<comment type="caution">
    <text evidence="9">The sequence shown here is derived from an EMBL/GenBank/DDBJ whole genome shotgun (WGS) entry which is preliminary data.</text>
</comment>
<reference evidence="9 10" key="1">
    <citation type="journal article" date="2017" name="Biotechnol. Biofuels">
        <title>Differential beta-glucosidase expression as a function of carbon source availability in Talaromyces amestolkiae: a genomic and proteomic approach.</title>
        <authorList>
            <person name="de Eugenio L.I."/>
            <person name="Mendez-Liter J.A."/>
            <person name="Nieto-Dominguez M."/>
            <person name="Alonso L."/>
            <person name="Gil-Munoz J."/>
            <person name="Barriuso J."/>
            <person name="Prieto A."/>
            <person name="Martinez M.J."/>
        </authorList>
    </citation>
    <scope>NUCLEOTIDE SEQUENCE [LARGE SCALE GENOMIC DNA]</scope>
    <source>
        <strain evidence="9 10">CIB</strain>
    </source>
</reference>
<dbReference type="AlphaFoldDB" id="A0A364L4X4"/>
<keyword evidence="10" id="KW-1185">Reference proteome</keyword>
<comment type="similarity">
    <text evidence="5">Belongs to the SAT4 family.</text>
</comment>
<feature type="transmembrane region" description="Helical" evidence="7">
    <location>
        <begin position="66"/>
        <end position="88"/>
    </location>
</feature>
<feature type="transmembrane region" description="Helical" evidence="7">
    <location>
        <begin position="264"/>
        <end position="288"/>
    </location>
</feature>
<dbReference type="STRING" id="1196081.A0A364L4X4"/>
<name>A0A364L4X4_TALAM</name>
<evidence type="ECO:0000256" key="3">
    <source>
        <dbReference type="ARBA" id="ARBA00022989"/>
    </source>
</evidence>
<evidence type="ECO:0000256" key="7">
    <source>
        <dbReference type="SAM" id="Phobius"/>
    </source>
</evidence>
<evidence type="ECO:0000256" key="6">
    <source>
        <dbReference type="SAM" id="MobiDB-lite"/>
    </source>
</evidence>
<accession>A0A364L4X4</accession>
<feature type="transmembrane region" description="Helical" evidence="7">
    <location>
        <begin position="35"/>
        <end position="54"/>
    </location>
</feature>
<keyword evidence="2 7" id="KW-0812">Transmembrane</keyword>
<evidence type="ECO:0000256" key="2">
    <source>
        <dbReference type="ARBA" id="ARBA00022692"/>
    </source>
</evidence>